<evidence type="ECO:0000256" key="2">
    <source>
        <dbReference type="ARBA" id="ARBA00022670"/>
    </source>
</evidence>
<dbReference type="PANTHER" id="PTHR22726">
    <property type="entry name" value="METALLOENDOPEPTIDASE OMA1"/>
    <property type="match status" value="1"/>
</dbReference>
<name>A0A382ZUL6_9ZZZZ</name>
<dbReference type="GO" id="GO:0051603">
    <property type="term" value="P:proteolysis involved in protein catabolic process"/>
    <property type="evidence" value="ECO:0007669"/>
    <property type="project" value="TreeGrafter"/>
</dbReference>
<dbReference type="InterPro" id="IPR001915">
    <property type="entry name" value="Peptidase_M48"/>
</dbReference>
<evidence type="ECO:0000256" key="6">
    <source>
        <dbReference type="ARBA" id="ARBA00023049"/>
    </source>
</evidence>
<evidence type="ECO:0000256" key="1">
    <source>
        <dbReference type="ARBA" id="ARBA00001947"/>
    </source>
</evidence>
<keyword evidence="4" id="KW-0378">Hydrolase</keyword>
<evidence type="ECO:0000256" key="3">
    <source>
        <dbReference type="ARBA" id="ARBA00022723"/>
    </source>
</evidence>
<feature type="domain" description="Peptidase M48" evidence="7">
    <location>
        <begin position="63"/>
        <end position="162"/>
    </location>
</feature>
<accession>A0A382ZUL6</accession>
<dbReference type="PANTHER" id="PTHR22726:SF24">
    <property type="entry name" value="M48 FAMILY METALLOPEPTIDASE"/>
    <property type="match status" value="1"/>
</dbReference>
<protein>
    <recommendedName>
        <fullName evidence="7">Peptidase M48 domain-containing protein</fullName>
    </recommendedName>
</protein>
<comment type="cofactor">
    <cofactor evidence="1">
        <name>Zn(2+)</name>
        <dbReference type="ChEBI" id="CHEBI:29105"/>
    </cofactor>
</comment>
<evidence type="ECO:0000313" key="8">
    <source>
        <dbReference type="EMBL" id="SVD99131.1"/>
    </source>
</evidence>
<dbReference type="GO" id="GO:0004222">
    <property type="term" value="F:metalloendopeptidase activity"/>
    <property type="evidence" value="ECO:0007669"/>
    <property type="project" value="InterPro"/>
</dbReference>
<gene>
    <name evidence="8" type="ORF">METZ01_LOCUS451985</name>
</gene>
<dbReference type="Pfam" id="PF01435">
    <property type="entry name" value="Peptidase_M48"/>
    <property type="match status" value="1"/>
</dbReference>
<feature type="non-terminal residue" evidence="8">
    <location>
        <position position="1"/>
    </location>
</feature>
<keyword evidence="3" id="KW-0479">Metal-binding</keyword>
<keyword evidence="6" id="KW-0482">Metalloprotease</keyword>
<dbReference type="AlphaFoldDB" id="A0A382ZUL6"/>
<dbReference type="GO" id="GO:0016020">
    <property type="term" value="C:membrane"/>
    <property type="evidence" value="ECO:0007669"/>
    <property type="project" value="TreeGrafter"/>
</dbReference>
<keyword evidence="2" id="KW-0645">Protease</keyword>
<keyword evidence="5" id="KW-0862">Zinc</keyword>
<dbReference type="EMBL" id="UINC01186757">
    <property type="protein sequence ID" value="SVD99131.1"/>
    <property type="molecule type" value="Genomic_DNA"/>
</dbReference>
<evidence type="ECO:0000259" key="7">
    <source>
        <dbReference type="Pfam" id="PF01435"/>
    </source>
</evidence>
<evidence type="ECO:0000256" key="5">
    <source>
        <dbReference type="ARBA" id="ARBA00022833"/>
    </source>
</evidence>
<reference evidence="8" key="1">
    <citation type="submission" date="2018-05" db="EMBL/GenBank/DDBJ databases">
        <authorList>
            <person name="Lanie J.A."/>
            <person name="Ng W.-L."/>
            <person name="Kazmierczak K.M."/>
            <person name="Andrzejewski T.M."/>
            <person name="Davidsen T.M."/>
            <person name="Wayne K.J."/>
            <person name="Tettelin H."/>
            <person name="Glass J.I."/>
            <person name="Rusch D."/>
            <person name="Podicherti R."/>
            <person name="Tsui H.-C.T."/>
            <person name="Winkler M.E."/>
        </authorList>
    </citation>
    <scope>NUCLEOTIDE SEQUENCE</scope>
</reference>
<proteinExistence type="predicted"/>
<dbReference type="GO" id="GO:0046872">
    <property type="term" value="F:metal ion binding"/>
    <property type="evidence" value="ECO:0007669"/>
    <property type="project" value="UniProtKB-KW"/>
</dbReference>
<feature type="non-terminal residue" evidence="8">
    <location>
        <position position="182"/>
    </location>
</feature>
<dbReference type="Gene3D" id="3.30.2010.10">
    <property type="entry name" value="Metalloproteases ('zincins'), catalytic domain"/>
    <property type="match status" value="1"/>
</dbReference>
<dbReference type="InterPro" id="IPR051156">
    <property type="entry name" value="Mito/Outer_Membr_Metalloprot"/>
</dbReference>
<organism evidence="8">
    <name type="scientific">marine metagenome</name>
    <dbReference type="NCBI Taxonomy" id="408172"/>
    <lineage>
        <taxon>unclassified sequences</taxon>
        <taxon>metagenomes</taxon>
        <taxon>ecological metagenomes</taxon>
    </lineage>
</organism>
<evidence type="ECO:0000256" key="4">
    <source>
        <dbReference type="ARBA" id="ARBA00022801"/>
    </source>
</evidence>
<sequence>MFSRYLNIKTLSFLAKPLLFFSILVLPAYSIPFISKETELSMGRSADKEVVQQFGIYQDKSLQLYVNKIGQNVVSKLVNKEFSKFYFKLVDSSEINAFALPGGYVYLTRGLLASLNNEGELASVLGHEIGHITMHHGAKMMIRSIGSQILSVGGAIASPQNAGQWLAISSAMFQQINIGYGR</sequence>